<accession>G3HVX9</accession>
<sequence length="119" mass="12507">MGPEGGERVAMAPGLRGLQDRWDRWSPVVSGNAGAAQLLGYSAWGWIGRSLLARARCCLCRLLGSSCCRALRCKTHFAVLESEPGTCNFCLASPTSARDSDLQIPSSAPRAVGAVASLA</sequence>
<dbReference type="InParanoid" id="G3HVX9"/>
<reference evidence="2" key="1">
    <citation type="journal article" date="2011" name="Nat. Biotechnol.">
        <title>The genomic sequence of the Chinese hamster ovary (CHO)-K1 cell line.</title>
        <authorList>
            <person name="Xu X."/>
            <person name="Nagarajan H."/>
            <person name="Lewis N.E."/>
            <person name="Pan S."/>
            <person name="Cai Z."/>
            <person name="Liu X."/>
            <person name="Chen W."/>
            <person name="Xie M."/>
            <person name="Wang W."/>
            <person name="Hammond S."/>
            <person name="Andersen M.R."/>
            <person name="Neff N."/>
            <person name="Passarelli B."/>
            <person name="Koh W."/>
            <person name="Fan H.C."/>
            <person name="Wang J."/>
            <person name="Gui Y."/>
            <person name="Lee K.H."/>
            <person name="Betenbaugh M.J."/>
            <person name="Quake S.R."/>
            <person name="Famili I."/>
            <person name="Palsson B.O."/>
            <person name="Wang J."/>
        </authorList>
    </citation>
    <scope>NUCLEOTIDE SEQUENCE [LARGE SCALE GENOMIC DNA]</scope>
    <source>
        <strain evidence="2">CHO K1 cell line</strain>
    </source>
</reference>
<organism evidence="1 2">
    <name type="scientific">Cricetulus griseus</name>
    <name type="common">Chinese hamster</name>
    <name type="synonym">Cricetulus barabensis griseus</name>
    <dbReference type="NCBI Taxonomy" id="10029"/>
    <lineage>
        <taxon>Eukaryota</taxon>
        <taxon>Metazoa</taxon>
        <taxon>Chordata</taxon>
        <taxon>Craniata</taxon>
        <taxon>Vertebrata</taxon>
        <taxon>Euteleostomi</taxon>
        <taxon>Mammalia</taxon>
        <taxon>Eutheria</taxon>
        <taxon>Euarchontoglires</taxon>
        <taxon>Glires</taxon>
        <taxon>Rodentia</taxon>
        <taxon>Myomorpha</taxon>
        <taxon>Muroidea</taxon>
        <taxon>Cricetidae</taxon>
        <taxon>Cricetinae</taxon>
        <taxon>Cricetulus</taxon>
    </lineage>
</organism>
<proteinExistence type="predicted"/>
<gene>
    <name evidence="1" type="ORF">I79_015123</name>
</gene>
<dbReference type="EMBL" id="JH000806">
    <property type="protein sequence ID" value="EGW07998.1"/>
    <property type="molecule type" value="Genomic_DNA"/>
</dbReference>
<evidence type="ECO:0000313" key="2">
    <source>
        <dbReference type="Proteomes" id="UP000001075"/>
    </source>
</evidence>
<name>G3HVX9_CRIGR</name>
<dbReference type="Proteomes" id="UP000001075">
    <property type="component" value="Unassembled WGS sequence"/>
</dbReference>
<dbReference type="AlphaFoldDB" id="G3HVX9"/>
<protein>
    <submittedName>
        <fullName evidence="1">Uncharacterized protein</fullName>
    </submittedName>
</protein>
<evidence type="ECO:0000313" key="1">
    <source>
        <dbReference type="EMBL" id="EGW07998.1"/>
    </source>
</evidence>